<organism evidence="1 2">
    <name type="scientific">Microscilla marina ATCC 23134</name>
    <dbReference type="NCBI Taxonomy" id="313606"/>
    <lineage>
        <taxon>Bacteria</taxon>
        <taxon>Pseudomonadati</taxon>
        <taxon>Bacteroidota</taxon>
        <taxon>Cytophagia</taxon>
        <taxon>Cytophagales</taxon>
        <taxon>Microscillaceae</taxon>
        <taxon>Microscilla</taxon>
    </lineage>
</organism>
<sequence>MFKTLPFGIKCKYGGVQYATMTPQNLKLVPVNTSSYGF</sequence>
<name>A1ZK69_MICM2</name>
<protein>
    <submittedName>
        <fullName evidence="1">Uncharacterized protein</fullName>
    </submittedName>
</protein>
<reference evidence="1 2" key="1">
    <citation type="submission" date="2007-01" db="EMBL/GenBank/DDBJ databases">
        <authorList>
            <person name="Haygood M."/>
            <person name="Podell S."/>
            <person name="Anderson C."/>
            <person name="Hopkinson B."/>
            <person name="Roe K."/>
            <person name="Barbeau K."/>
            <person name="Gaasterland T."/>
            <person name="Ferriera S."/>
            <person name="Johnson J."/>
            <person name="Kravitz S."/>
            <person name="Beeson K."/>
            <person name="Sutton G."/>
            <person name="Rogers Y.-H."/>
            <person name="Friedman R."/>
            <person name="Frazier M."/>
            <person name="Venter J.C."/>
        </authorList>
    </citation>
    <scope>NUCLEOTIDE SEQUENCE [LARGE SCALE GENOMIC DNA]</scope>
    <source>
        <strain evidence="1 2">ATCC 23134</strain>
    </source>
</reference>
<evidence type="ECO:0000313" key="2">
    <source>
        <dbReference type="Proteomes" id="UP000004095"/>
    </source>
</evidence>
<accession>A1ZK69</accession>
<comment type="caution">
    <text evidence="1">The sequence shown here is derived from an EMBL/GenBank/DDBJ whole genome shotgun (WGS) entry which is preliminary data.</text>
</comment>
<keyword evidence="2" id="KW-1185">Reference proteome</keyword>
<dbReference type="AlphaFoldDB" id="A1ZK69"/>
<proteinExistence type="predicted"/>
<dbReference type="EMBL" id="AAWS01000012">
    <property type="protein sequence ID" value="EAY29095.1"/>
    <property type="molecule type" value="Genomic_DNA"/>
</dbReference>
<dbReference type="Proteomes" id="UP000004095">
    <property type="component" value="Unassembled WGS sequence"/>
</dbReference>
<gene>
    <name evidence="1" type="ORF">M23134_02286</name>
</gene>
<evidence type="ECO:0000313" key="1">
    <source>
        <dbReference type="EMBL" id="EAY29095.1"/>
    </source>
</evidence>